<proteinExistence type="predicted"/>
<feature type="transmembrane region" description="Helical" evidence="1">
    <location>
        <begin position="159"/>
        <end position="184"/>
    </location>
</feature>
<keyword evidence="1" id="KW-0472">Membrane</keyword>
<name>A0A6J8CI56_MYTCO</name>
<evidence type="ECO:0000313" key="3">
    <source>
        <dbReference type="Proteomes" id="UP000507470"/>
    </source>
</evidence>
<feature type="transmembrane region" description="Helical" evidence="1">
    <location>
        <begin position="90"/>
        <end position="108"/>
    </location>
</feature>
<accession>A0A6J8CI56</accession>
<keyword evidence="3" id="KW-1185">Reference proteome</keyword>
<keyword evidence="1" id="KW-1133">Transmembrane helix</keyword>
<dbReference type="Gene3D" id="1.20.1070.10">
    <property type="entry name" value="Rhodopsin 7-helix transmembrane proteins"/>
    <property type="match status" value="1"/>
</dbReference>
<gene>
    <name evidence="2" type="ORF">MCOR_30383</name>
</gene>
<dbReference type="Proteomes" id="UP000507470">
    <property type="component" value="Unassembled WGS sequence"/>
</dbReference>
<dbReference type="AlphaFoldDB" id="A0A6J8CI56"/>
<sequence>MSGVLESAWCLEKLRIPMKLHELLDHLESSHSGNGSKEMTVEGWFDINYGSEYDSQYDDFMANRTAHNYTTYLNMDYKYCQSMFPSEYHVNAYIGMSIFLSGMLSGIVQKYGSSRLTQSASQRSQSSIASIVIALYFTFYCPLKIVGLFLQFACVDPKYVGPISFTVSMAQFLLNAFNPIILCLRVPEAKKALVDRCCPCIGKHQNNQK</sequence>
<keyword evidence="1" id="KW-0812">Transmembrane</keyword>
<organism evidence="2 3">
    <name type="scientific">Mytilus coruscus</name>
    <name type="common">Sea mussel</name>
    <dbReference type="NCBI Taxonomy" id="42192"/>
    <lineage>
        <taxon>Eukaryota</taxon>
        <taxon>Metazoa</taxon>
        <taxon>Spiralia</taxon>
        <taxon>Lophotrochozoa</taxon>
        <taxon>Mollusca</taxon>
        <taxon>Bivalvia</taxon>
        <taxon>Autobranchia</taxon>
        <taxon>Pteriomorphia</taxon>
        <taxon>Mytilida</taxon>
        <taxon>Mytiloidea</taxon>
        <taxon>Mytilidae</taxon>
        <taxon>Mytilinae</taxon>
        <taxon>Mytilus</taxon>
    </lineage>
</organism>
<feature type="transmembrane region" description="Helical" evidence="1">
    <location>
        <begin position="128"/>
        <end position="153"/>
    </location>
</feature>
<dbReference type="EMBL" id="CACVKT020005564">
    <property type="protein sequence ID" value="CAC5395745.1"/>
    <property type="molecule type" value="Genomic_DNA"/>
</dbReference>
<protein>
    <submittedName>
        <fullName evidence="2">Uncharacterized protein</fullName>
    </submittedName>
</protein>
<evidence type="ECO:0000256" key="1">
    <source>
        <dbReference type="SAM" id="Phobius"/>
    </source>
</evidence>
<evidence type="ECO:0000313" key="2">
    <source>
        <dbReference type="EMBL" id="CAC5395745.1"/>
    </source>
</evidence>
<dbReference type="SUPFAM" id="SSF81321">
    <property type="entry name" value="Family A G protein-coupled receptor-like"/>
    <property type="match status" value="1"/>
</dbReference>
<reference evidence="2 3" key="1">
    <citation type="submission" date="2020-06" db="EMBL/GenBank/DDBJ databases">
        <authorList>
            <person name="Li R."/>
            <person name="Bekaert M."/>
        </authorList>
    </citation>
    <scope>NUCLEOTIDE SEQUENCE [LARGE SCALE GENOMIC DNA]</scope>
    <source>
        <strain evidence="3">wild</strain>
    </source>
</reference>